<dbReference type="EMBL" id="KQ483452">
    <property type="protein sequence ID" value="KYP50584.1"/>
    <property type="molecule type" value="Genomic_DNA"/>
</dbReference>
<accession>A0A151S715</accession>
<dbReference type="InterPro" id="IPR006501">
    <property type="entry name" value="Pectinesterase_inhib_dom"/>
</dbReference>
<dbReference type="AlphaFoldDB" id="A0A151S715"/>
<dbReference type="Gramene" id="C.cajan_27282.t">
    <property type="protein sequence ID" value="C.cajan_27282.t.cds1"/>
    <property type="gene ID" value="C.cajan_27282"/>
</dbReference>
<dbReference type="Pfam" id="PF04043">
    <property type="entry name" value="PMEI"/>
    <property type="match status" value="1"/>
</dbReference>
<protein>
    <recommendedName>
        <fullName evidence="2">Pectinesterase inhibitor domain-containing protein</fullName>
    </recommendedName>
</protein>
<gene>
    <name evidence="3" type="ORF">KK1_027641</name>
</gene>
<evidence type="ECO:0000259" key="2">
    <source>
        <dbReference type="Pfam" id="PF04043"/>
    </source>
</evidence>
<name>A0A151S715_CAJCA</name>
<evidence type="ECO:0000313" key="3">
    <source>
        <dbReference type="EMBL" id="KYP50584.1"/>
    </source>
</evidence>
<evidence type="ECO:0000256" key="1">
    <source>
        <dbReference type="SAM" id="SignalP"/>
    </source>
</evidence>
<dbReference type="Gene3D" id="1.20.140.40">
    <property type="entry name" value="Invertase/pectin methylesterase inhibitor family protein"/>
    <property type="match status" value="1"/>
</dbReference>
<dbReference type="OrthoDB" id="1094634at2759"/>
<dbReference type="SUPFAM" id="SSF101148">
    <property type="entry name" value="Plant invertase/pectin methylesterase inhibitor"/>
    <property type="match status" value="1"/>
</dbReference>
<dbReference type="PANTHER" id="PTHR31890">
    <property type="entry name" value="PLANT INVERTASE/PECTIN METHYLESTERASE INHIBITOR SUPERFAMILY PROTEIN"/>
    <property type="match status" value="1"/>
</dbReference>
<dbReference type="InterPro" id="IPR035513">
    <property type="entry name" value="Invertase/methylesterase_inhib"/>
</dbReference>
<evidence type="ECO:0000313" key="4">
    <source>
        <dbReference type="Proteomes" id="UP000075243"/>
    </source>
</evidence>
<sequence length="180" mass="19341">MNSSAACFLLVTLGLVLISQFPVATHARGHHDSLVGEICMQTLENKDNCMQLLKAADPSIVHAKDFSELSKAVLTLALNKGTEGQAFLKELAKVQNSPAITECANFFYDGVVGSFRSALGEFKEDPQTANYDSKVAIDGPDGCNRALASEKIYNPAIDALNKEIMLLSTIAFQATNKLSS</sequence>
<dbReference type="Proteomes" id="UP000075243">
    <property type="component" value="Unassembled WGS sequence"/>
</dbReference>
<reference evidence="3" key="1">
    <citation type="journal article" date="2012" name="Nat. Biotechnol.">
        <title>Draft genome sequence of pigeonpea (Cajanus cajan), an orphan legume crop of resource-poor farmers.</title>
        <authorList>
            <person name="Varshney R.K."/>
            <person name="Chen W."/>
            <person name="Li Y."/>
            <person name="Bharti A.K."/>
            <person name="Saxena R.K."/>
            <person name="Schlueter J.A."/>
            <person name="Donoghue M.T."/>
            <person name="Azam S."/>
            <person name="Fan G."/>
            <person name="Whaley A.M."/>
            <person name="Farmer A.D."/>
            <person name="Sheridan J."/>
            <person name="Iwata A."/>
            <person name="Tuteja R."/>
            <person name="Penmetsa R.V."/>
            <person name="Wu W."/>
            <person name="Upadhyaya H.D."/>
            <person name="Yang S.P."/>
            <person name="Shah T."/>
            <person name="Saxena K.B."/>
            <person name="Michael T."/>
            <person name="McCombie W.R."/>
            <person name="Yang B."/>
            <person name="Zhang G."/>
            <person name="Yang H."/>
            <person name="Wang J."/>
            <person name="Spillane C."/>
            <person name="Cook D.R."/>
            <person name="May G.D."/>
            <person name="Xu X."/>
            <person name="Jackson S.A."/>
        </authorList>
    </citation>
    <scope>NUCLEOTIDE SEQUENCE [LARGE SCALE GENOMIC DNA]</scope>
</reference>
<dbReference type="NCBIfam" id="TIGR01614">
    <property type="entry name" value="PME_inhib"/>
    <property type="match status" value="1"/>
</dbReference>
<feature type="signal peptide" evidence="1">
    <location>
        <begin position="1"/>
        <end position="27"/>
    </location>
</feature>
<keyword evidence="1" id="KW-0732">Signal</keyword>
<proteinExistence type="predicted"/>
<organism evidence="3 4">
    <name type="scientific">Cajanus cajan</name>
    <name type="common">Pigeon pea</name>
    <name type="synonym">Cajanus indicus</name>
    <dbReference type="NCBI Taxonomy" id="3821"/>
    <lineage>
        <taxon>Eukaryota</taxon>
        <taxon>Viridiplantae</taxon>
        <taxon>Streptophyta</taxon>
        <taxon>Embryophyta</taxon>
        <taxon>Tracheophyta</taxon>
        <taxon>Spermatophyta</taxon>
        <taxon>Magnoliopsida</taxon>
        <taxon>eudicotyledons</taxon>
        <taxon>Gunneridae</taxon>
        <taxon>Pentapetalae</taxon>
        <taxon>rosids</taxon>
        <taxon>fabids</taxon>
        <taxon>Fabales</taxon>
        <taxon>Fabaceae</taxon>
        <taxon>Papilionoideae</taxon>
        <taxon>50 kb inversion clade</taxon>
        <taxon>NPAAA clade</taxon>
        <taxon>indigoferoid/millettioid clade</taxon>
        <taxon>Phaseoleae</taxon>
        <taxon>Cajanus</taxon>
    </lineage>
</organism>
<dbReference type="PANTHER" id="PTHR31890:SF24">
    <property type="entry name" value="PLANT INVERTASE_PECTIN METHYLESTERASE INHIBITOR PROTEIN"/>
    <property type="match status" value="1"/>
</dbReference>
<dbReference type="GO" id="GO:0004857">
    <property type="term" value="F:enzyme inhibitor activity"/>
    <property type="evidence" value="ECO:0007669"/>
    <property type="project" value="InterPro"/>
</dbReference>
<keyword evidence="4" id="KW-1185">Reference proteome</keyword>
<dbReference type="STRING" id="3821.A0A151S715"/>
<feature type="chain" id="PRO_5007588340" description="Pectinesterase inhibitor domain-containing protein" evidence="1">
    <location>
        <begin position="28"/>
        <end position="180"/>
    </location>
</feature>
<feature type="domain" description="Pectinesterase inhibitor" evidence="2">
    <location>
        <begin position="34"/>
        <end position="167"/>
    </location>
</feature>
<dbReference type="OMA" id="PDGCNRA"/>